<gene>
    <name evidence="1" type="ORF">Bca52824_018364</name>
</gene>
<dbReference type="Proteomes" id="UP000886595">
    <property type="component" value="Unassembled WGS sequence"/>
</dbReference>
<evidence type="ECO:0000313" key="2">
    <source>
        <dbReference type="Proteomes" id="UP000886595"/>
    </source>
</evidence>
<name>A0A8X7VQC7_BRACI</name>
<protein>
    <submittedName>
        <fullName evidence="1">Uncharacterized protein</fullName>
    </submittedName>
</protein>
<accession>A0A8X7VQC7</accession>
<dbReference type="AlphaFoldDB" id="A0A8X7VQC7"/>
<keyword evidence="2" id="KW-1185">Reference proteome</keyword>
<evidence type="ECO:0000313" key="1">
    <source>
        <dbReference type="EMBL" id="KAG2315242.1"/>
    </source>
</evidence>
<reference evidence="1 2" key="1">
    <citation type="submission" date="2020-02" db="EMBL/GenBank/DDBJ databases">
        <authorList>
            <person name="Ma Q."/>
            <person name="Huang Y."/>
            <person name="Song X."/>
            <person name="Pei D."/>
        </authorList>
    </citation>
    <scope>NUCLEOTIDE SEQUENCE [LARGE SCALE GENOMIC DNA]</scope>
    <source>
        <strain evidence="1">Sxm20200214</strain>
        <tissue evidence="1">Leaf</tissue>
    </source>
</reference>
<sequence>MVTGASFETLSKPIEAKECPMYEQLCTIYGDDFSEADYAQSSRFDGLDKYTAKHTSALLTSPTKGTTASEILPIPHVAQAERKRKRDQNQRRFCPRARLSQQQWKHCFV</sequence>
<proteinExistence type="predicted"/>
<organism evidence="1 2">
    <name type="scientific">Brassica carinata</name>
    <name type="common">Ethiopian mustard</name>
    <name type="synonym">Abyssinian cabbage</name>
    <dbReference type="NCBI Taxonomy" id="52824"/>
    <lineage>
        <taxon>Eukaryota</taxon>
        <taxon>Viridiplantae</taxon>
        <taxon>Streptophyta</taxon>
        <taxon>Embryophyta</taxon>
        <taxon>Tracheophyta</taxon>
        <taxon>Spermatophyta</taxon>
        <taxon>Magnoliopsida</taxon>
        <taxon>eudicotyledons</taxon>
        <taxon>Gunneridae</taxon>
        <taxon>Pentapetalae</taxon>
        <taxon>rosids</taxon>
        <taxon>malvids</taxon>
        <taxon>Brassicales</taxon>
        <taxon>Brassicaceae</taxon>
        <taxon>Brassiceae</taxon>
        <taxon>Brassica</taxon>
    </lineage>
</organism>
<dbReference type="OrthoDB" id="1922544at2759"/>
<comment type="caution">
    <text evidence="1">The sequence shown here is derived from an EMBL/GenBank/DDBJ whole genome shotgun (WGS) entry which is preliminary data.</text>
</comment>
<dbReference type="EMBL" id="JAAMPC010000004">
    <property type="protein sequence ID" value="KAG2315242.1"/>
    <property type="molecule type" value="Genomic_DNA"/>
</dbReference>